<dbReference type="STRING" id="84645.A0A498LJC6"/>
<dbReference type="Proteomes" id="UP000290572">
    <property type="component" value="Unassembled WGS sequence"/>
</dbReference>
<keyword evidence="2" id="KW-1185">Reference proteome</keyword>
<keyword evidence="1" id="KW-0808">Transferase</keyword>
<accession>A0A498LJC6</accession>
<comment type="caution">
    <text evidence="1">The sequence shown here is derived from an EMBL/GenBank/DDBJ whole genome shotgun (WGS) entry which is preliminary data.</text>
</comment>
<sequence>MAERKAASLRKAIGAVEGESSGIPASVDQLWRIARQGRRQHLKHAGDPLGRRNASHFPLELPKLNVVVPTPKIPYPVSTFPALTVSHRGSLPAISKKCHSRLTKVITHPKEEPHHFKSYYMPPLERNPDEY</sequence>
<gene>
    <name evidence="1" type="ORF">ROHU_033328</name>
</gene>
<proteinExistence type="predicted"/>
<evidence type="ECO:0000313" key="1">
    <source>
        <dbReference type="EMBL" id="RXN05585.1"/>
    </source>
</evidence>
<keyword evidence="1" id="KW-0418">Kinase</keyword>
<dbReference type="EMBL" id="QBIY01013398">
    <property type="protein sequence ID" value="RXN05585.1"/>
    <property type="molecule type" value="Genomic_DNA"/>
</dbReference>
<name>A0A498LJC6_LABRO</name>
<organism evidence="1 2">
    <name type="scientific">Labeo rohita</name>
    <name type="common">Indian major carp</name>
    <name type="synonym">Cyprinus rohita</name>
    <dbReference type="NCBI Taxonomy" id="84645"/>
    <lineage>
        <taxon>Eukaryota</taxon>
        <taxon>Metazoa</taxon>
        <taxon>Chordata</taxon>
        <taxon>Craniata</taxon>
        <taxon>Vertebrata</taxon>
        <taxon>Euteleostomi</taxon>
        <taxon>Actinopterygii</taxon>
        <taxon>Neopterygii</taxon>
        <taxon>Teleostei</taxon>
        <taxon>Ostariophysi</taxon>
        <taxon>Cypriniformes</taxon>
        <taxon>Cyprinidae</taxon>
        <taxon>Labeoninae</taxon>
        <taxon>Labeonini</taxon>
        <taxon>Labeo</taxon>
    </lineage>
</organism>
<evidence type="ECO:0000313" key="2">
    <source>
        <dbReference type="Proteomes" id="UP000290572"/>
    </source>
</evidence>
<reference evidence="1 2" key="1">
    <citation type="submission" date="2018-03" db="EMBL/GenBank/DDBJ databases">
        <title>Draft genome sequence of Rohu Carp (Labeo rohita).</title>
        <authorList>
            <person name="Das P."/>
            <person name="Kushwaha B."/>
            <person name="Joshi C.G."/>
            <person name="Kumar D."/>
            <person name="Nagpure N.S."/>
            <person name="Sahoo L."/>
            <person name="Das S.P."/>
            <person name="Bit A."/>
            <person name="Patnaik S."/>
            <person name="Meher P.K."/>
            <person name="Jayasankar P."/>
            <person name="Koringa P.G."/>
            <person name="Patel N.V."/>
            <person name="Hinsu A.T."/>
            <person name="Kumar R."/>
            <person name="Pandey M."/>
            <person name="Agarwal S."/>
            <person name="Srivastava S."/>
            <person name="Singh M."/>
            <person name="Iquebal M.A."/>
            <person name="Jaiswal S."/>
            <person name="Angadi U.B."/>
            <person name="Kumar N."/>
            <person name="Raza M."/>
            <person name="Shah T.M."/>
            <person name="Rai A."/>
            <person name="Jena J.K."/>
        </authorList>
    </citation>
    <scope>NUCLEOTIDE SEQUENCE [LARGE SCALE GENOMIC DNA]</scope>
    <source>
        <strain evidence="1">DASCIFA01</strain>
        <tissue evidence="1">Testis</tissue>
    </source>
</reference>
<dbReference type="AlphaFoldDB" id="A0A498LJC6"/>
<dbReference type="GO" id="GO:0016301">
    <property type="term" value="F:kinase activity"/>
    <property type="evidence" value="ECO:0007669"/>
    <property type="project" value="UniProtKB-KW"/>
</dbReference>
<protein>
    <submittedName>
        <fullName evidence="1">MAPK MAK MRK overlapping kinase isoform X2</fullName>
    </submittedName>
</protein>